<dbReference type="EMBL" id="KE356561">
    <property type="protein sequence ID" value="ERG94023.1"/>
    <property type="molecule type" value="Genomic_DNA"/>
</dbReference>
<evidence type="ECO:0000313" key="2">
    <source>
        <dbReference type="EMBL" id="ERG94023.1"/>
    </source>
</evidence>
<proteinExistence type="predicted"/>
<feature type="transmembrane region" description="Helical" evidence="1">
    <location>
        <begin position="298"/>
        <end position="324"/>
    </location>
</feature>
<protein>
    <submittedName>
        <fullName evidence="2">Uncharacterized protein</fullName>
    </submittedName>
</protein>
<name>U1NBK4_9EURY</name>
<keyword evidence="1" id="KW-1133">Transmembrane helix</keyword>
<keyword evidence="1" id="KW-0472">Membrane</keyword>
<evidence type="ECO:0000313" key="3">
    <source>
        <dbReference type="Proteomes" id="UP000030710"/>
    </source>
</evidence>
<dbReference type="eggNOG" id="arCOG06218">
    <property type="taxonomic scope" value="Archaea"/>
</dbReference>
<reference evidence="2 3" key="1">
    <citation type="journal article" date="2013" name="PLoS ONE">
        <title>Assembly-driven community genomics of a hypersaline microbial ecosystem.</title>
        <authorList>
            <person name="Podell S."/>
            <person name="Ugalde J.A."/>
            <person name="Narasingarao P."/>
            <person name="Banfield J.F."/>
            <person name="Heidelberg K.B."/>
            <person name="Allen E.E."/>
        </authorList>
    </citation>
    <scope>NUCLEOTIDE SEQUENCE [LARGE SCALE GENOMIC DNA]</scope>
    <source>
        <strain evidence="3">J07HQW2</strain>
    </source>
</reference>
<organism evidence="2 3">
    <name type="scientific">Haloquadratum walsbyi J07HQW2</name>
    <dbReference type="NCBI Taxonomy" id="1238425"/>
    <lineage>
        <taxon>Archaea</taxon>
        <taxon>Methanobacteriati</taxon>
        <taxon>Methanobacteriota</taxon>
        <taxon>Stenosarchaea group</taxon>
        <taxon>Halobacteria</taxon>
        <taxon>Halobacteriales</taxon>
        <taxon>Haloferacaceae</taxon>
        <taxon>Haloquadratum</taxon>
    </lineage>
</organism>
<dbReference type="STRING" id="1238425.J07HQW2_00457"/>
<sequence length="334" mass="36873">MNFPSEVAIPIVTYLLAGTWIVYSGLRRRQQCRNLFEVSSLDDATVGETACVSGEISHRSGTVTSPYRSKECALVLWDTARFQWSNGASWRPQVSGASTGDHELLIVTDAGHVPVTNLSGQNQTPTAIERAEPAATMLLPSHSGSDSDSQLSVQPELRKSSFEERFKPTEELPKKYRDHNQEFGVDRTTVEAYTEAGRLINKLERIGPVPAPPADTIRYRESPFHNGDEITVIGKKTEAGISCEATETHSFTPAVFSGTLSDYLSVYRQQYLLRVYGFPLVSLLIAVLFGYVSLAIASIVLVIGLFTILFVAGLVIYQFAHWIFSAYGQMGRLK</sequence>
<dbReference type="AlphaFoldDB" id="U1NBK4"/>
<keyword evidence="1" id="KW-0812">Transmembrane</keyword>
<dbReference type="Proteomes" id="UP000030710">
    <property type="component" value="Unassembled WGS sequence"/>
</dbReference>
<feature type="transmembrane region" description="Helical" evidence="1">
    <location>
        <begin position="271"/>
        <end position="292"/>
    </location>
</feature>
<evidence type="ECO:0000256" key="1">
    <source>
        <dbReference type="SAM" id="Phobius"/>
    </source>
</evidence>
<gene>
    <name evidence="2" type="ORF">J07HQW2_00457</name>
</gene>
<dbReference type="HOGENOM" id="CLU_920119_0_0_2"/>
<feature type="transmembrane region" description="Helical" evidence="1">
    <location>
        <begin position="7"/>
        <end position="26"/>
    </location>
</feature>
<accession>U1NBK4</accession>